<dbReference type="Proteomes" id="UP000323597">
    <property type="component" value="Chromosome A06"/>
</dbReference>
<name>A0A5D2YTK0_GOSMU</name>
<dbReference type="EMBL" id="CM017641">
    <property type="protein sequence ID" value="TYJ29542.1"/>
    <property type="molecule type" value="Genomic_DNA"/>
</dbReference>
<feature type="transmembrane region" description="Helical" evidence="1">
    <location>
        <begin position="55"/>
        <end position="76"/>
    </location>
</feature>
<dbReference type="AlphaFoldDB" id="A0A5D2YTK0"/>
<evidence type="ECO:0000313" key="3">
    <source>
        <dbReference type="Proteomes" id="UP000323597"/>
    </source>
</evidence>
<protein>
    <submittedName>
        <fullName evidence="2">Uncharacterized protein</fullName>
    </submittedName>
</protein>
<reference evidence="2 3" key="1">
    <citation type="submission" date="2019-07" db="EMBL/GenBank/DDBJ databases">
        <title>WGS assembly of Gossypium mustelinum.</title>
        <authorList>
            <person name="Chen Z.J."/>
            <person name="Sreedasyam A."/>
            <person name="Ando A."/>
            <person name="Song Q."/>
            <person name="De L."/>
            <person name="Hulse-Kemp A."/>
            <person name="Ding M."/>
            <person name="Ye W."/>
            <person name="Kirkbride R."/>
            <person name="Jenkins J."/>
            <person name="Plott C."/>
            <person name="Lovell J."/>
            <person name="Lin Y.-M."/>
            <person name="Vaughn R."/>
            <person name="Liu B."/>
            <person name="Li W."/>
            <person name="Simpson S."/>
            <person name="Scheffler B."/>
            <person name="Saski C."/>
            <person name="Grover C."/>
            <person name="Hu G."/>
            <person name="Conover J."/>
            <person name="Carlson J."/>
            <person name="Shu S."/>
            <person name="Boston L."/>
            <person name="Williams M."/>
            <person name="Peterson D."/>
            <person name="Mcgee K."/>
            <person name="Jones D."/>
            <person name="Wendel J."/>
            <person name="Stelly D."/>
            <person name="Grimwood J."/>
            <person name="Schmutz J."/>
        </authorList>
    </citation>
    <scope>NUCLEOTIDE SEQUENCE [LARGE SCALE GENOMIC DNA]</scope>
    <source>
        <strain evidence="2">1408120.09</strain>
    </source>
</reference>
<gene>
    <name evidence="2" type="ORF">E1A91_A06G074800v1</name>
</gene>
<keyword evidence="1" id="KW-0812">Transmembrane</keyword>
<evidence type="ECO:0000256" key="1">
    <source>
        <dbReference type="SAM" id="Phobius"/>
    </source>
</evidence>
<accession>A0A5D2YTK0</accession>
<sequence length="79" mass="8892">MHGGRSSFSRRRKYVRECIIDVTWWSSARRGGSARLAVPGDCPGLWRLMVLAARLLFLLLLFFLGCWGLLGVWVIGLGL</sequence>
<keyword evidence="3" id="KW-1185">Reference proteome</keyword>
<keyword evidence="1" id="KW-0472">Membrane</keyword>
<organism evidence="2 3">
    <name type="scientific">Gossypium mustelinum</name>
    <name type="common">Cotton</name>
    <name type="synonym">Gossypium caicoense</name>
    <dbReference type="NCBI Taxonomy" id="34275"/>
    <lineage>
        <taxon>Eukaryota</taxon>
        <taxon>Viridiplantae</taxon>
        <taxon>Streptophyta</taxon>
        <taxon>Embryophyta</taxon>
        <taxon>Tracheophyta</taxon>
        <taxon>Spermatophyta</taxon>
        <taxon>Magnoliopsida</taxon>
        <taxon>eudicotyledons</taxon>
        <taxon>Gunneridae</taxon>
        <taxon>Pentapetalae</taxon>
        <taxon>rosids</taxon>
        <taxon>malvids</taxon>
        <taxon>Malvales</taxon>
        <taxon>Malvaceae</taxon>
        <taxon>Malvoideae</taxon>
        <taxon>Gossypium</taxon>
    </lineage>
</organism>
<evidence type="ECO:0000313" key="2">
    <source>
        <dbReference type="EMBL" id="TYJ29542.1"/>
    </source>
</evidence>
<proteinExistence type="predicted"/>
<keyword evidence="1" id="KW-1133">Transmembrane helix</keyword>